<feature type="transmembrane region" description="Helical" evidence="1">
    <location>
        <begin position="181"/>
        <end position="205"/>
    </location>
</feature>
<dbReference type="InterPro" id="IPR000620">
    <property type="entry name" value="EamA_dom"/>
</dbReference>
<dbReference type="InterPro" id="IPR037185">
    <property type="entry name" value="EmrE-like"/>
</dbReference>
<name>A0A1F6GRJ0_9PROT</name>
<dbReference type="AlphaFoldDB" id="A0A1F6GRJ0"/>
<dbReference type="PANTHER" id="PTHR22911">
    <property type="entry name" value="ACYL-MALONYL CONDENSING ENZYME-RELATED"/>
    <property type="match status" value="1"/>
</dbReference>
<keyword evidence="1" id="KW-0812">Transmembrane</keyword>
<evidence type="ECO:0000313" key="3">
    <source>
        <dbReference type="EMBL" id="OGH00668.1"/>
    </source>
</evidence>
<accession>A0A1F6GRJ0</accession>
<comment type="caution">
    <text evidence="3">The sequence shown here is derived from an EMBL/GenBank/DDBJ whole genome shotgun (WGS) entry which is preliminary data.</text>
</comment>
<proteinExistence type="predicted"/>
<evidence type="ECO:0000256" key="1">
    <source>
        <dbReference type="SAM" id="Phobius"/>
    </source>
</evidence>
<feature type="transmembrane region" description="Helical" evidence="1">
    <location>
        <begin position="90"/>
        <end position="110"/>
    </location>
</feature>
<feature type="domain" description="EamA" evidence="2">
    <location>
        <begin position="2"/>
        <end position="133"/>
    </location>
</feature>
<feature type="transmembrane region" description="Helical" evidence="1">
    <location>
        <begin position="217"/>
        <end position="238"/>
    </location>
</feature>
<reference evidence="3 4" key="1">
    <citation type="journal article" date="2016" name="Nat. Commun.">
        <title>Thousands of microbial genomes shed light on interconnected biogeochemical processes in an aquifer system.</title>
        <authorList>
            <person name="Anantharaman K."/>
            <person name="Brown C.T."/>
            <person name="Hug L.A."/>
            <person name="Sharon I."/>
            <person name="Castelle C.J."/>
            <person name="Probst A.J."/>
            <person name="Thomas B.C."/>
            <person name="Singh A."/>
            <person name="Wilkins M.J."/>
            <person name="Karaoz U."/>
            <person name="Brodie E.L."/>
            <person name="Williams K.H."/>
            <person name="Hubbard S.S."/>
            <person name="Banfield J.F."/>
        </authorList>
    </citation>
    <scope>NUCLEOTIDE SEQUENCE [LARGE SCALE GENOMIC DNA]</scope>
</reference>
<evidence type="ECO:0000313" key="4">
    <source>
        <dbReference type="Proteomes" id="UP000177583"/>
    </source>
</evidence>
<gene>
    <name evidence="3" type="ORF">A2557_03265</name>
</gene>
<feature type="domain" description="EamA" evidence="2">
    <location>
        <begin position="156"/>
        <end position="285"/>
    </location>
</feature>
<feature type="transmembrane region" description="Helical" evidence="1">
    <location>
        <begin position="31"/>
        <end position="52"/>
    </location>
</feature>
<dbReference type="EMBL" id="MFNF01000043">
    <property type="protein sequence ID" value="OGH00668.1"/>
    <property type="molecule type" value="Genomic_DNA"/>
</dbReference>
<organism evidence="3 4">
    <name type="scientific">Candidatus Lambdaproteobacteria bacterium RIFOXYD2_FULL_56_26</name>
    <dbReference type="NCBI Taxonomy" id="1817773"/>
    <lineage>
        <taxon>Bacteria</taxon>
        <taxon>Pseudomonadati</taxon>
        <taxon>Pseudomonadota</taxon>
        <taxon>Candidatus Lambdaproteobacteria</taxon>
    </lineage>
</organism>
<dbReference type="Proteomes" id="UP000177583">
    <property type="component" value="Unassembled WGS sequence"/>
</dbReference>
<feature type="transmembrane region" description="Helical" evidence="1">
    <location>
        <begin position="156"/>
        <end position="175"/>
    </location>
</feature>
<evidence type="ECO:0000259" key="2">
    <source>
        <dbReference type="Pfam" id="PF00892"/>
    </source>
</evidence>
<dbReference type="GO" id="GO:0016020">
    <property type="term" value="C:membrane"/>
    <property type="evidence" value="ECO:0007669"/>
    <property type="project" value="InterPro"/>
</dbReference>
<dbReference type="PANTHER" id="PTHR22911:SF137">
    <property type="entry name" value="SOLUTE CARRIER FAMILY 35 MEMBER G2-RELATED"/>
    <property type="match status" value="1"/>
</dbReference>
<sequence>MLWLSLSLATALAVSLEDVFAKRFFGQGSAARMLSVLMFYSLPGCLAGALWLPVPHLGPQFWWSFWLDQPINGLSMWLYMRAIKLSPISLTMPLLALTPAILALLGWLFLDETLSWVGVLGILVLVLGGYLLFAGEGETGLWGPFRALAKDAGARTMLLVALLFSFSTLLGKVSVENSDALWHAFFFNLVQDLWMLPLFWVLGWFRLAELKGQWKPGLLVSGFYLSHMVLHNLAVILAQAAYMMSVKRLNLVFSVILGRLVLKETKTELRGLAAGVMVLGVVLISLWGKD</sequence>
<dbReference type="SUPFAM" id="SSF103481">
    <property type="entry name" value="Multidrug resistance efflux transporter EmrE"/>
    <property type="match status" value="2"/>
</dbReference>
<keyword evidence="1" id="KW-1133">Transmembrane helix</keyword>
<protein>
    <recommendedName>
        <fullName evidence="2">EamA domain-containing protein</fullName>
    </recommendedName>
</protein>
<dbReference type="Gene3D" id="1.10.3730.20">
    <property type="match status" value="1"/>
</dbReference>
<dbReference type="Pfam" id="PF00892">
    <property type="entry name" value="EamA"/>
    <property type="match status" value="2"/>
</dbReference>
<keyword evidence="1" id="KW-0472">Membrane</keyword>
<feature type="transmembrane region" description="Helical" evidence="1">
    <location>
        <begin position="269"/>
        <end position="288"/>
    </location>
</feature>
<feature type="transmembrane region" description="Helical" evidence="1">
    <location>
        <begin position="116"/>
        <end position="135"/>
    </location>
</feature>